<accession>A0ABQ1V6R9</accession>
<name>A0ABQ1V6R9_9BACT</name>
<proteinExistence type="predicted"/>
<dbReference type="Proteomes" id="UP000647339">
    <property type="component" value="Unassembled WGS sequence"/>
</dbReference>
<protein>
    <submittedName>
        <fullName evidence="1">Uncharacterized protein</fullName>
    </submittedName>
</protein>
<reference evidence="2" key="1">
    <citation type="journal article" date="2019" name="Int. J. Syst. Evol. Microbiol.">
        <title>The Global Catalogue of Microorganisms (GCM) 10K type strain sequencing project: providing services to taxonomists for standard genome sequencing and annotation.</title>
        <authorList>
            <consortium name="The Broad Institute Genomics Platform"/>
            <consortium name="The Broad Institute Genome Sequencing Center for Infectious Disease"/>
            <person name="Wu L."/>
            <person name="Ma J."/>
        </authorList>
    </citation>
    <scope>NUCLEOTIDE SEQUENCE [LARGE SCALE GENOMIC DNA]</scope>
    <source>
        <strain evidence="2">CGMCC 1.15407</strain>
    </source>
</reference>
<comment type="caution">
    <text evidence="1">The sequence shown here is derived from an EMBL/GenBank/DDBJ whole genome shotgun (WGS) entry which is preliminary data.</text>
</comment>
<gene>
    <name evidence="1" type="ORF">GCM10011339_32750</name>
</gene>
<dbReference type="EMBL" id="BMIU01000018">
    <property type="protein sequence ID" value="GGF41664.1"/>
    <property type="molecule type" value="Genomic_DNA"/>
</dbReference>
<dbReference type="RefSeq" id="WP_137400726.1">
    <property type="nucleotide sequence ID" value="NZ_BMIU01000018.1"/>
</dbReference>
<keyword evidence="2" id="KW-1185">Reference proteome</keyword>
<evidence type="ECO:0000313" key="2">
    <source>
        <dbReference type="Proteomes" id="UP000647339"/>
    </source>
</evidence>
<sequence>MLLKSDDIKRIEVDFDSGMIPPPFSHVFKLKISFERGFINTQFTIHYTDRDELTEEDIFAEGFTSEDDYNFFGEVPTAWEQPFKSLYAQTKWSNKRELDENGGVKVFAKDIHGKISRSIPINQEEWHMLGQEFIQAIYEVNKKEAPLTVRYRSISKETVDEYTLTVKFSVRKVIVEKNGQIKEWNWDDSRQLLSNIYLPDYDYEVASDSTPKKRGQYIDCGDGFWHKFGKGVNNLDESFDAISKIHEGFEKLNQL</sequence>
<organism evidence="1 2">
    <name type="scientific">Echinicola rosea</name>
    <dbReference type="NCBI Taxonomy" id="1807691"/>
    <lineage>
        <taxon>Bacteria</taxon>
        <taxon>Pseudomonadati</taxon>
        <taxon>Bacteroidota</taxon>
        <taxon>Cytophagia</taxon>
        <taxon>Cytophagales</taxon>
        <taxon>Cyclobacteriaceae</taxon>
        <taxon>Echinicola</taxon>
    </lineage>
</organism>
<evidence type="ECO:0000313" key="1">
    <source>
        <dbReference type="EMBL" id="GGF41664.1"/>
    </source>
</evidence>